<organism evidence="2 3">
    <name type="scientific">Candidatus Brocadia carolinensis</name>
    <dbReference type="NCBI Taxonomy" id="1004156"/>
    <lineage>
        <taxon>Bacteria</taxon>
        <taxon>Pseudomonadati</taxon>
        <taxon>Planctomycetota</taxon>
        <taxon>Candidatus Brocadiia</taxon>
        <taxon>Candidatus Brocadiales</taxon>
        <taxon>Candidatus Brocadiaceae</taxon>
        <taxon>Candidatus Brocadia</taxon>
    </lineage>
</organism>
<reference evidence="2 3" key="1">
    <citation type="journal article" date="2017" name="Water Res.">
        <title>Discovery and metagenomic analysis of an anammox bacterial enrichment related to Candidatus "Brocadia caroliniensis" in a full-scale glycerol-fed nitritation-denitritation separate centrate treatment process.</title>
        <authorList>
            <person name="Park H."/>
            <person name="Brotto A.C."/>
            <person name="van Loosdrecht M.C."/>
            <person name="Chandran K."/>
        </authorList>
    </citation>
    <scope>NUCLEOTIDE SEQUENCE [LARGE SCALE GENOMIC DNA]</scope>
    <source>
        <strain evidence="2">26THWARD</strain>
    </source>
</reference>
<proteinExistence type="predicted"/>
<protein>
    <recommendedName>
        <fullName evidence="1">PocR domain-containing protein</fullName>
    </recommendedName>
</protein>
<evidence type="ECO:0000259" key="1">
    <source>
        <dbReference type="Pfam" id="PF10114"/>
    </source>
</evidence>
<evidence type="ECO:0000313" key="2">
    <source>
        <dbReference type="EMBL" id="OOP56524.1"/>
    </source>
</evidence>
<feature type="domain" description="PocR" evidence="1">
    <location>
        <begin position="13"/>
        <end position="151"/>
    </location>
</feature>
<gene>
    <name evidence="2" type="ORF">AYP45_08555</name>
</gene>
<sequence length="154" mass="17374">MEPTKRLKIDFEKELISPIQLYLMSILNTSDIVYDIDGEVIGEVNASSYCKTLRFVSGRKDLCLSYSREMAKNAIQTKKPFEDVCPGGLTMLSMPLCLDEKSVIGAHCVTISNPLRSKFSVYDIASQFHVDARILWDAVKKNPGYTKTHFEDCP</sequence>
<dbReference type="Pfam" id="PF10114">
    <property type="entry name" value="PocR"/>
    <property type="match status" value="1"/>
</dbReference>
<accession>A0A1V4ATQ4</accession>
<evidence type="ECO:0000313" key="3">
    <source>
        <dbReference type="Proteomes" id="UP000189681"/>
    </source>
</evidence>
<name>A0A1V4ATQ4_9BACT</name>
<dbReference type="InterPro" id="IPR018771">
    <property type="entry name" value="PocR_dom"/>
</dbReference>
<comment type="caution">
    <text evidence="2">The sequence shown here is derived from an EMBL/GenBank/DDBJ whole genome shotgun (WGS) entry which is preliminary data.</text>
</comment>
<dbReference type="STRING" id="1004156.AYP45_08555"/>
<dbReference type="AlphaFoldDB" id="A0A1V4ATQ4"/>
<dbReference type="EMBL" id="AYTS01000076">
    <property type="protein sequence ID" value="OOP56524.1"/>
    <property type="molecule type" value="Genomic_DNA"/>
</dbReference>
<dbReference type="Proteomes" id="UP000189681">
    <property type="component" value="Unassembled WGS sequence"/>
</dbReference>